<dbReference type="InterPro" id="IPR001678">
    <property type="entry name" value="MeTrfase_RsmB-F_NOP2_dom"/>
</dbReference>
<keyword evidence="1" id="KW-0808">Transferase</keyword>
<name>A0A819UFV6_9BILA</name>
<dbReference type="EMBL" id="CAJOBF010003657">
    <property type="protein sequence ID" value="CAF4102481.1"/>
    <property type="molecule type" value="Genomic_DNA"/>
</dbReference>
<feature type="compositionally biased region" description="Low complexity" evidence="2">
    <location>
        <begin position="1"/>
        <end position="18"/>
    </location>
</feature>
<keyword evidence="1" id="KW-0949">S-adenosyl-L-methionine</keyword>
<feature type="compositionally biased region" description="Polar residues" evidence="2">
    <location>
        <begin position="19"/>
        <end position="32"/>
    </location>
</feature>
<comment type="similarity">
    <text evidence="1">Belongs to the class I-like SAM-binding methyltransferase superfamily. RsmB/NOP family.</text>
</comment>
<evidence type="ECO:0000256" key="2">
    <source>
        <dbReference type="SAM" id="MobiDB-lite"/>
    </source>
</evidence>
<dbReference type="SUPFAM" id="SSF53335">
    <property type="entry name" value="S-adenosyl-L-methionine-dependent methyltransferases"/>
    <property type="match status" value="1"/>
</dbReference>
<reference evidence="4" key="1">
    <citation type="submission" date="2021-02" db="EMBL/GenBank/DDBJ databases">
        <authorList>
            <person name="Nowell W R."/>
        </authorList>
    </citation>
    <scope>NUCLEOTIDE SEQUENCE</scope>
</reference>
<keyword evidence="1" id="KW-0694">RNA-binding</keyword>
<evidence type="ECO:0000256" key="1">
    <source>
        <dbReference type="PROSITE-ProRule" id="PRU01023"/>
    </source>
</evidence>
<evidence type="ECO:0000259" key="3">
    <source>
        <dbReference type="PROSITE" id="PS51686"/>
    </source>
</evidence>
<comment type="caution">
    <text evidence="1">Lacks conserved residue(s) required for the propagation of feature annotation.</text>
</comment>
<dbReference type="InterPro" id="IPR049561">
    <property type="entry name" value="NSUN5_7_fdxn-like"/>
</dbReference>
<dbReference type="GO" id="GO:0032259">
    <property type="term" value="P:methylation"/>
    <property type="evidence" value="ECO:0007669"/>
    <property type="project" value="UniProtKB-KW"/>
</dbReference>
<dbReference type="PANTHER" id="PTHR14663:SF2">
    <property type="entry name" value="METHYLTRANSFERASE NSUN7-RELATED"/>
    <property type="match status" value="1"/>
</dbReference>
<feature type="region of interest" description="Disordered" evidence="2">
    <location>
        <begin position="1"/>
        <end position="38"/>
    </location>
</feature>
<dbReference type="GO" id="GO:0008168">
    <property type="term" value="F:methyltransferase activity"/>
    <property type="evidence" value="ECO:0007669"/>
    <property type="project" value="UniProtKB-KW"/>
</dbReference>
<keyword evidence="1" id="KW-0489">Methyltransferase</keyword>
<organism evidence="4 5">
    <name type="scientific">Rotaria magnacalcarata</name>
    <dbReference type="NCBI Taxonomy" id="392030"/>
    <lineage>
        <taxon>Eukaryota</taxon>
        <taxon>Metazoa</taxon>
        <taxon>Spiralia</taxon>
        <taxon>Gnathifera</taxon>
        <taxon>Rotifera</taxon>
        <taxon>Eurotatoria</taxon>
        <taxon>Bdelloidea</taxon>
        <taxon>Philodinida</taxon>
        <taxon>Philodinidae</taxon>
        <taxon>Rotaria</taxon>
    </lineage>
</organism>
<dbReference type="InterPro" id="IPR029063">
    <property type="entry name" value="SAM-dependent_MTases_sf"/>
</dbReference>
<dbReference type="Gene3D" id="3.30.70.1170">
    <property type="entry name" value="Sun protein, domain 3"/>
    <property type="match status" value="1"/>
</dbReference>
<protein>
    <recommendedName>
        <fullName evidence="3">SAM-dependent MTase RsmB/NOP-type domain-containing protein</fullName>
    </recommendedName>
</protein>
<comment type="caution">
    <text evidence="4">The sequence shown here is derived from an EMBL/GenBank/DDBJ whole genome shotgun (WGS) entry which is preliminary data.</text>
</comment>
<dbReference type="Proteomes" id="UP000663842">
    <property type="component" value="Unassembled WGS sequence"/>
</dbReference>
<accession>A0A819UFV6</accession>
<sequence length="585" mass="67841">MASRQIPPSTTSTPIISSNGNQSNRDTPTVTSDKQHLSEQERMRLKEFGQLFNRHSSINRALLEELFRKEPSEYTQAVYRFASRIYHCLKEDQVNPLLKALAGTKEEPVPVKKTTLDVPKLDYASDKQKRRTLKLAFSVLRYQKIVEELLEETQFFGSYGDLKDELSLVSTILYDYLSRKFQPRDELVDPDDKEDLSNSDPLVTTIENAILQERKRLAAALARNRIKSQALSLEDLLPENVREVQQHSAELPIYAWVNLIKTDMETVIKVFENSEQMKRVKSINEMDKRAFFVDYHCSNLLVFHYSQKQRIANHYLVRDNHLYLQDKSSCIAAHSIRKLLTKKDNIIIAYVSGGLLLQLLMVLTEDLESKIYAFGGRTDENIRDMLTKIKTLGATDKRVKIFKERFTDINFDEFNMEQCKVILCNPPDSRSALIQPLDFLYNEGEDVSLLKQFSQPTENKGYIKECIQRETAYMKQAVRYPLAKAIVYVTFSKNKSENEEIVHATVNEQTEQRSQTPRRDGGFYKVSPPVLPIQFGTRNEQMPILRQGTFIQFESSQKMNGVFVALLLREVKIFKWKNRHHQLTK</sequence>
<dbReference type="AlphaFoldDB" id="A0A819UFV6"/>
<dbReference type="Pfam" id="PF21148">
    <property type="entry name" value="NSUN5_fdxn-like"/>
    <property type="match status" value="1"/>
</dbReference>
<evidence type="ECO:0000313" key="5">
    <source>
        <dbReference type="Proteomes" id="UP000663842"/>
    </source>
</evidence>
<proteinExistence type="inferred from homology"/>
<feature type="non-terminal residue" evidence="4">
    <location>
        <position position="1"/>
    </location>
</feature>
<dbReference type="PROSITE" id="PS51686">
    <property type="entry name" value="SAM_MT_RSMB_NOP"/>
    <property type="match status" value="1"/>
</dbReference>
<dbReference type="Gene3D" id="3.40.50.150">
    <property type="entry name" value="Vaccinia Virus protein VP39"/>
    <property type="match status" value="1"/>
</dbReference>
<evidence type="ECO:0000313" key="4">
    <source>
        <dbReference type="EMBL" id="CAF4102481.1"/>
    </source>
</evidence>
<dbReference type="InterPro" id="IPR042620">
    <property type="entry name" value="NSUN7"/>
</dbReference>
<dbReference type="PANTHER" id="PTHR14663">
    <property type="entry name" value="METHYLTRANSFERASE NSUN7-RELATED"/>
    <property type="match status" value="1"/>
</dbReference>
<feature type="domain" description="SAM-dependent MTase RsmB/NOP-type" evidence="3">
    <location>
        <begin position="243"/>
        <end position="570"/>
    </location>
</feature>
<gene>
    <name evidence="4" type="ORF">UXM345_LOCUS22323</name>
</gene>
<dbReference type="GO" id="GO:0003723">
    <property type="term" value="F:RNA binding"/>
    <property type="evidence" value="ECO:0007669"/>
    <property type="project" value="UniProtKB-UniRule"/>
</dbReference>